<comment type="caution">
    <text evidence="2">The sequence shown here is derived from an EMBL/GenBank/DDBJ whole genome shotgun (WGS) entry which is preliminary data.</text>
</comment>
<feature type="compositionally biased region" description="Polar residues" evidence="1">
    <location>
        <begin position="208"/>
        <end position="218"/>
    </location>
</feature>
<feature type="region of interest" description="Disordered" evidence="1">
    <location>
        <begin position="199"/>
        <end position="218"/>
    </location>
</feature>
<gene>
    <name evidence="2" type="ORF">RS030_172569</name>
</gene>
<feature type="compositionally biased region" description="Basic and acidic residues" evidence="1">
    <location>
        <begin position="376"/>
        <end position="389"/>
    </location>
</feature>
<name>A0AAV9Y308_9CRYT</name>
<organism evidence="2 3">
    <name type="scientific">Cryptosporidium xiaoi</name>
    <dbReference type="NCBI Taxonomy" id="659607"/>
    <lineage>
        <taxon>Eukaryota</taxon>
        <taxon>Sar</taxon>
        <taxon>Alveolata</taxon>
        <taxon>Apicomplexa</taxon>
        <taxon>Conoidasida</taxon>
        <taxon>Coccidia</taxon>
        <taxon>Eucoccidiorida</taxon>
        <taxon>Eimeriorina</taxon>
        <taxon>Cryptosporidiidae</taxon>
        <taxon>Cryptosporidium</taxon>
    </lineage>
</organism>
<feature type="region of interest" description="Disordered" evidence="1">
    <location>
        <begin position="370"/>
        <end position="390"/>
    </location>
</feature>
<evidence type="ECO:0000313" key="3">
    <source>
        <dbReference type="Proteomes" id="UP001311799"/>
    </source>
</evidence>
<reference evidence="2 3" key="1">
    <citation type="submission" date="2023-10" db="EMBL/GenBank/DDBJ databases">
        <title>Comparative genomics analysis reveals potential genetic determinants of host preference in Cryptosporidium xiaoi.</title>
        <authorList>
            <person name="Xiao L."/>
            <person name="Li J."/>
        </authorList>
    </citation>
    <scope>NUCLEOTIDE SEQUENCE [LARGE SCALE GENOMIC DNA]</scope>
    <source>
        <strain evidence="2 3">52996</strain>
    </source>
</reference>
<feature type="region of interest" description="Disordered" evidence="1">
    <location>
        <begin position="456"/>
        <end position="480"/>
    </location>
</feature>
<evidence type="ECO:0000256" key="1">
    <source>
        <dbReference type="SAM" id="MobiDB-lite"/>
    </source>
</evidence>
<feature type="compositionally biased region" description="Low complexity" evidence="1">
    <location>
        <begin position="584"/>
        <end position="600"/>
    </location>
</feature>
<accession>A0AAV9Y308</accession>
<feature type="region of interest" description="Disordered" evidence="1">
    <location>
        <begin position="558"/>
        <end position="600"/>
    </location>
</feature>
<evidence type="ECO:0000313" key="2">
    <source>
        <dbReference type="EMBL" id="KAK6590195.1"/>
    </source>
</evidence>
<dbReference type="Proteomes" id="UP001311799">
    <property type="component" value="Unassembled WGS sequence"/>
</dbReference>
<feature type="region of interest" description="Disordered" evidence="1">
    <location>
        <begin position="52"/>
        <end position="104"/>
    </location>
</feature>
<dbReference type="AlphaFoldDB" id="A0AAV9Y308"/>
<feature type="compositionally biased region" description="Low complexity" evidence="1">
    <location>
        <begin position="560"/>
        <end position="569"/>
    </location>
</feature>
<dbReference type="EMBL" id="JAWDEY010000008">
    <property type="protein sequence ID" value="KAK6590195.1"/>
    <property type="molecule type" value="Genomic_DNA"/>
</dbReference>
<sequence>MSKLTNGVKINPVKLSMIERINAFEKKTNPNCLPPKLFVSANKVIVIDRKETSMDSEETIKGSEASSKENIEFKDENLGSRYLPMNSPKRQDHYINSDSDSDTDRAKKMEEAMKIAEELMNSQLKKINIESDLRTIETRYPTRVNSPRYYTEKKEVMDKANKLLNSYSLPSLWENRFKWFNCVENVITTCNDDEIVHNQPQYDDKKTSSSQIRKNSLSSLSKNREKYVNVNSSLNFSSEFDSCSRPCGSGGGIVKTKSKLFSGISNKSGTKNEVNGDTTNGESGTNIVNVDEKPSFHVKKEKKLTINKSNNELASSGNSVNTGGSKILETISKLNKTSKKNPTTKENGIEEKGVTRVSTVTKNEQVKQINTTSANKIDKNKPKESRKCTNNDSKAISSYQDDIYCFDDGAGYLTFGINNNNSKISEKKEAKLTKKTVVHTNNNENSDISRLMTKKSSSFSDKTVESGNTTMPSISSRKNKNVTEITNNNKKEHTKLGNINSVLSYSKDSSRDSFPKFEKKDENKIDEGTNIVIGGGANLFITRNTRKSDGDSNCDKSAVLSLNSNNSSKTGKKKTLREDKSKETNVSVNESSSLSSSVSASTLESRSTSINYSSNFIGGRMDYISTDVFV</sequence>
<keyword evidence="3" id="KW-1185">Reference proteome</keyword>
<proteinExistence type="predicted"/>
<protein>
    <submittedName>
        <fullName evidence="2">Uncharacterized protein</fullName>
    </submittedName>
</protein>
<feature type="compositionally biased region" description="Basic and acidic residues" evidence="1">
    <location>
        <begin position="52"/>
        <end position="78"/>
    </location>
</feature>